<dbReference type="InterPro" id="IPR001447">
    <property type="entry name" value="Arylamine_N-AcTrfase"/>
</dbReference>
<dbReference type="Proteomes" id="UP001055102">
    <property type="component" value="Unassembled WGS sequence"/>
</dbReference>
<dbReference type="SUPFAM" id="SSF54001">
    <property type="entry name" value="Cysteine proteinases"/>
    <property type="match status" value="1"/>
</dbReference>
<accession>A0ABQ4SPN7</accession>
<comment type="caution">
    <text evidence="3">The sequence shown here is derived from an EMBL/GenBank/DDBJ whole genome shotgun (WGS) entry which is preliminary data.</text>
</comment>
<evidence type="ECO:0000313" key="4">
    <source>
        <dbReference type="Proteomes" id="UP001055102"/>
    </source>
</evidence>
<reference evidence="3" key="1">
    <citation type="journal article" date="2021" name="Front. Microbiol.">
        <title>Comprehensive Comparative Genomics and Phenotyping of Methylobacterium Species.</title>
        <authorList>
            <person name="Alessa O."/>
            <person name="Ogura Y."/>
            <person name="Fujitani Y."/>
            <person name="Takami H."/>
            <person name="Hayashi T."/>
            <person name="Sahin N."/>
            <person name="Tani A."/>
        </authorList>
    </citation>
    <scope>NUCLEOTIDE SEQUENCE</scope>
    <source>
        <strain evidence="3">LMG 23639</strain>
    </source>
</reference>
<dbReference type="Pfam" id="PF00797">
    <property type="entry name" value="Acetyltransf_2"/>
    <property type="match status" value="1"/>
</dbReference>
<dbReference type="PRINTS" id="PR01543">
    <property type="entry name" value="ANATRNSFRASE"/>
</dbReference>
<evidence type="ECO:0000313" key="3">
    <source>
        <dbReference type="EMBL" id="GJE05145.1"/>
    </source>
</evidence>
<dbReference type="PANTHER" id="PTHR11786:SF0">
    <property type="entry name" value="ARYLAMINE N-ACETYLTRANSFERASE 4-RELATED"/>
    <property type="match status" value="1"/>
</dbReference>
<reference evidence="3" key="2">
    <citation type="submission" date="2021-08" db="EMBL/GenBank/DDBJ databases">
        <authorList>
            <person name="Tani A."/>
            <person name="Ola A."/>
            <person name="Ogura Y."/>
            <person name="Katsura K."/>
            <person name="Hayashi T."/>
        </authorList>
    </citation>
    <scope>NUCLEOTIDE SEQUENCE</scope>
    <source>
        <strain evidence="3">LMG 23639</strain>
    </source>
</reference>
<dbReference type="EMBL" id="BPQR01000007">
    <property type="protein sequence ID" value="GJE05145.1"/>
    <property type="molecule type" value="Genomic_DNA"/>
</dbReference>
<dbReference type="RefSeq" id="WP_238273870.1">
    <property type="nucleotide sequence ID" value="NZ_BPQR01000007.1"/>
</dbReference>
<dbReference type="Gene3D" id="3.30.2140.10">
    <property type="entry name" value="Arylamine N-acetyltransferase"/>
    <property type="match status" value="1"/>
</dbReference>
<comment type="similarity">
    <text evidence="1 2">Belongs to the arylamine N-acetyltransferase family.</text>
</comment>
<dbReference type="Gene3D" id="2.40.128.150">
    <property type="entry name" value="Cysteine proteinases"/>
    <property type="match status" value="1"/>
</dbReference>
<evidence type="ECO:0000256" key="2">
    <source>
        <dbReference type="RuleBase" id="RU003452"/>
    </source>
</evidence>
<dbReference type="InterPro" id="IPR038765">
    <property type="entry name" value="Papain-like_cys_pep_sf"/>
</dbReference>
<protein>
    <submittedName>
        <fullName evidence="3">Arylamine N-acetyltransferase</fullName>
    </submittedName>
</protein>
<evidence type="ECO:0000256" key="1">
    <source>
        <dbReference type="ARBA" id="ARBA00006547"/>
    </source>
</evidence>
<proteinExistence type="inferred from homology"/>
<keyword evidence="4" id="KW-1185">Reference proteome</keyword>
<name>A0ABQ4SPN7_9HYPH</name>
<gene>
    <name evidence="3" type="primary">nat</name>
    <name evidence="3" type="ORF">AOPFMNJM_0442</name>
</gene>
<sequence length="288" mass="31745">MAETHETPGVDLDAYLRRIGYEGPREPTLAVLRDLARLHTLAIPFENLDPLLGRPPKLDAASVEAKLVRSRRGGYCFEHNPLLQRVLRALGFEARSLAARVLLRQPEGVTAPRTHALLRVEAEGRSHLVDVGFGGQTPSGPLLLVPGPEQATPHEPCRIDAVGPDEAREFVLQARIAGAWTPLYRFHLFEHVAIDHEVANHYVATHPASFFRNAIVAARLSPQGRHLLFNDRLAFQHVDGRREERILPDAPALFDALETVFGIAAPDRPALAAAFGRLTERPGRDGSD</sequence>
<dbReference type="PANTHER" id="PTHR11786">
    <property type="entry name" value="N-HYDROXYARYLAMINE O-ACETYLTRANSFERASE"/>
    <property type="match status" value="1"/>
</dbReference>
<organism evidence="3 4">
    <name type="scientific">Methylobacterium jeotgali</name>
    <dbReference type="NCBI Taxonomy" id="381630"/>
    <lineage>
        <taxon>Bacteria</taxon>
        <taxon>Pseudomonadati</taxon>
        <taxon>Pseudomonadota</taxon>
        <taxon>Alphaproteobacteria</taxon>
        <taxon>Hyphomicrobiales</taxon>
        <taxon>Methylobacteriaceae</taxon>
        <taxon>Methylobacterium</taxon>
    </lineage>
</organism>